<sequence>MKTLYTPSLLTRSLASLAALTVILQFTRLSTNRAQTSTDSTRLGAHGQSIPQSNGPMSGLCGGRLASY</sequence>
<feature type="region of interest" description="Disordered" evidence="1">
    <location>
        <begin position="34"/>
        <end position="58"/>
    </location>
</feature>
<evidence type="ECO:0000313" key="2">
    <source>
        <dbReference type="EMBL" id="MFD2935436.1"/>
    </source>
</evidence>
<reference evidence="3" key="1">
    <citation type="journal article" date="2019" name="Int. J. Syst. Evol. Microbiol.">
        <title>The Global Catalogue of Microorganisms (GCM) 10K type strain sequencing project: providing services to taxonomists for standard genome sequencing and annotation.</title>
        <authorList>
            <consortium name="The Broad Institute Genomics Platform"/>
            <consortium name="The Broad Institute Genome Sequencing Center for Infectious Disease"/>
            <person name="Wu L."/>
            <person name="Ma J."/>
        </authorList>
    </citation>
    <scope>NUCLEOTIDE SEQUENCE [LARGE SCALE GENOMIC DNA]</scope>
    <source>
        <strain evidence="3">KCTC 52490</strain>
    </source>
</reference>
<evidence type="ECO:0000313" key="3">
    <source>
        <dbReference type="Proteomes" id="UP001597512"/>
    </source>
</evidence>
<dbReference type="EMBL" id="JBHUOM010000016">
    <property type="protein sequence ID" value="MFD2935436.1"/>
    <property type="molecule type" value="Genomic_DNA"/>
</dbReference>
<keyword evidence="3" id="KW-1185">Reference proteome</keyword>
<evidence type="ECO:0000256" key="1">
    <source>
        <dbReference type="SAM" id="MobiDB-lite"/>
    </source>
</evidence>
<dbReference type="Proteomes" id="UP001597512">
    <property type="component" value="Unassembled WGS sequence"/>
</dbReference>
<proteinExistence type="predicted"/>
<comment type="caution">
    <text evidence="2">The sequence shown here is derived from an EMBL/GenBank/DDBJ whole genome shotgun (WGS) entry which is preliminary data.</text>
</comment>
<protein>
    <recommendedName>
        <fullName evidence="4">Secreted protein</fullName>
    </recommendedName>
</protein>
<organism evidence="2 3">
    <name type="scientific">Spirosoma flavum</name>
    <dbReference type="NCBI Taxonomy" id="2048557"/>
    <lineage>
        <taxon>Bacteria</taxon>
        <taxon>Pseudomonadati</taxon>
        <taxon>Bacteroidota</taxon>
        <taxon>Cytophagia</taxon>
        <taxon>Cytophagales</taxon>
        <taxon>Cytophagaceae</taxon>
        <taxon>Spirosoma</taxon>
    </lineage>
</organism>
<name>A0ABW6AIZ5_9BACT</name>
<evidence type="ECO:0008006" key="4">
    <source>
        <dbReference type="Google" id="ProtNLM"/>
    </source>
</evidence>
<accession>A0ABW6AIZ5</accession>
<dbReference type="RefSeq" id="WP_381503367.1">
    <property type="nucleotide sequence ID" value="NZ_JBHUOM010000016.1"/>
</dbReference>
<gene>
    <name evidence="2" type="ORF">ACFS25_16760</name>
</gene>